<sequence length="131" mass="14728">MAEQRNTKQREAVLANLKTSNSFRSAQQIFTDLSLSGSNVGLTTVYRNLQRLTDSGEVDVIKNDEGEALYRICNTDRHHHHIVCRNCGKTVDVSGPEFEAWVRKVADECGFSDVTHSVDLFGICQDCSKRH</sequence>
<keyword evidence="10" id="KW-0804">Transcription</keyword>
<dbReference type="Pfam" id="PF01475">
    <property type="entry name" value="FUR"/>
    <property type="match status" value="1"/>
</dbReference>
<feature type="binding site" evidence="11">
    <location>
        <position position="124"/>
    </location>
    <ligand>
        <name>Zn(2+)</name>
        <dbReference type="ChEBI" id="CHEBI:29105"/>
    </ligand>
</feature>
<comment type="subunit">
    <text evidence="3">Homodimer.</text>
</comment>
<feature type="binding site" evidence="11">
    <location>
        <position position="84"/>
    </location>
    <ligand>
        <name>Zn(2+)</name>
        <dbReference type="ChEBI" id="CHEBI:29105"/>
    </ligand>
</feature>
<reference evidence="13 14" key="1">
    <citation type="submission" date="2017-12" db="EMBL/GenBank/DDBJ databases">
        <title>Phylogenetic diversity of female urinary microbiome.</title>
        <authorList>
            <person name="Thomas-White K."/>
            <person name="Wolfe A.J."/>
        </authorList>
    </citation>
    <scope>NUCLEOTIDE SEQUENCE [LARGE SCALE GENOMIC DNA]</scope>
    <source>
        <strain evidence="13 14">UMB0402</strain>
    </source>
</reference>
<proteinExistence type="inferred from homology"/>
<protein>
    <submittedName>
        <fullName evidence="13">Transcriptional repressor</fullName>
    </submittedName>
</protein>
<name>A0A2I1IP91_9ACTO</name>
<feature type="binding site" evidence="11">
    <location>
        <position position="87"/>
    </location>
    <ligand>
        <name>Zn(2+)</name>
        <dbReference type="ChEBI" id="CHEBI:29105"/>
    </ligand>
</feature>
<dbReference type="GO" id="GO:0045892">
    <property type="term" value="P:negative regulation of DNA-templated transcription"/>
    <property type="evidence" value="ECO:0007669"/>
    <property type="project" value="TreeGrafter"/>
</dbReference>
<evidence type="ECO:0000256" key="5">
    <source>
        <dbReference type="ARBA" id="ARBA00022491"/>
    </source>
</evidence>
<evidence type="ECO:0000256" key="11">
    <source>
        <dbReference type="PIRSR" id="PIRSR602481-1"/>
    </source>
</evidence>
<dbReference type="GO" id="GO:1900376">
    <property type="term" value="P:regulation of secondary metabolite biosynthetic process"/>
    <property type="evidence" value="ECO:0007669"/>
    <property type="project" value="TreeGrafter"/>
</dbReference>
<evidence type="ECO:0000313" key="14">
    <source>
        <dbReference type="Proteomes" id="UP000235122"/>
    </source>
</evidence>
<dbReference type="STRING" id="33007.HMPREF3198_01281"/>
<evidence type="ECO:0000256" key="6">
    <source>
        <dbReference type="ARBA" id="ARBA00022723"/>
    </source>
</evidence>
<keyword evidence="9" id="KW-0238">DNA-binding</keyword>
<evidence type="ECO:0000256" key="2">
    <source>
        <dbReference type="ARBA" id="ARBA00007957"/>
    </source>
</evidence>
<dbReference type="RefSeq" id="WP_024332096.1">
    <property type="nucleotide sequence ID" value="NZ_JASOXK010000008.1"/>
</dbReference>
<dbReference type="InterPro" id="IPR043135">
    <property type="entry name" value="Fur_C"/>
</dbReference>
<feature type="binding site" evidence="11">
    <location>
        <position position="127"/>
    </location>
    <ligand>
        <name>Zn(2+)</name>
        <dbReference type="ChEBI" id="CHEBI:29105"/>
    </ligand>
</feature>
<accession>A0A2I1IP91</accession>
<gene>
    <name evidence="13" type="ORF">CYJ19_04695</name>
</gene>
<dbReference type="FunFam" id="1.10.10.10:FF:000459">
    <property type="entry name" value="Ferric uptake regulation protein"/>
    <property type="match status" value="1"/>
</dbReference>
<dbReference type="GeneID" id="35866549"/>
<evidence type="ECO:0000256" key="8">
    <source>
        <dbReference type="ARBA" id="ARBA00023015"/>
    </source>
</evidence>
<comment type="similarity">
    <text evidence="2">Belongs to the Fur family.</text>
</comment>
<dbReference type="InterPro" id="IPR002481">
    <property type="entry name" value="FUR"/>
</dbReference>
<dbReference type="Proteomes" id="UP000235122">
    <property type="component" value="Unassembled WGS sequence"/>
</dbReference>
<dbReference type="SUPFAM" id="SSF46785">
    <property type="entry name" value="Winged helix' DNA-binding domain"/>
    <property type="match status" value="1"/>
</dbReference>
<evidence type="ECO:0000256" key="4">
    <source>
        <dbReference type="ARBA" id="ARBA00022490"/>
    </source>
</evidence>
<evidence type="ECO:0000256" key="3">
    <source>
        <dbReference type="ARBA" id="ARBA00011738"/>
    </source>
</evidence>
<evidence type="ECO:0000313" key="13">
    <source>
        <dbReference type="EMBL" id="PKY72934.1"/>
    </source>
</evidence>
<evidence type="ECO:0000256" key="1">
    <source>
        <dbReference type="ARBA" id="ARBA00004496"/>
    </source>
</evidence>
<feature type="binding site" evidence="12">
    <location>
        <position position="116"/>
    </location>
    <ligand>
        <name>Fe cation</name>
        <dbReference type="ChEBI" id="CHEBI:24875"/>
    </ligand>
</feature>
<evidence type="ECO:0000256" key="7">
    <source>
        <dbReference type="ARBA" id="ARBA00022833"/>
    </source>
</evidence>
<keyword evidence="8" id="KW-0805">Transcription regulation</keyword>
<comment type="subcellular location">
    <subcellularLocation>
        <location evidence="1">Cytoplasm</location>
    </subcellularLocation>
</comment>
<dbReference type="InterPro" id="IPR036390">
    <property type="entry name" value="WH_DNA-bd_sf"/>
</dbReference>
<keyword evidence="14" id="KW-1185">Reference proteome</keyword>
<evidence type="ECO:0000256" key="12">
    <source>
        <dbReference type="PIRSR" id="PIRSR602481-2"/>
    </source>
</evidence>
<comment type="cofactor">
    <cofactor evidence="11">
        <name>Zn(2+)</name>
        <dbReference type="ChEBI" id="CHEBI:29105"/>
    </cofactor>
    <text evidence="11">Binds 1 zinc ion per subunit.</text>
</comment>
<keyword evidence="5" id="KW-0678">Repressor</keyword>
<evidence type="ECO:0000256" key="10">
    <source>
        <dbReference type="ARBA" id="ARBA00023163"/>
    </source>
</evidence>
<dbReference type="PANTHER" id="PTHR33202">
    <property type="entry name" value="ZINC UPTAKE REGULATION PROTEIN"/>
    <property type="match status" value="1"/>
</dbReference>
<evidence type="ECO:0000256" key="9">
    <source>
        <dbReference type="ARBA" id="ARBA00023125"/>
    </source>
</evidence>
<dbReference type="AlphaFoldDB" id="A0A2I1IP91"/>
<dbReference type="GO" id="GO:0003700">
    <property type="term" value="F:DNA-binding transcription factor activity"/>
    <property type="evidence" value="ECO:0007669"/>
    <property type="project" value="InterPro"/>
</dbReference>
<dbReference type="GO" id="GO:0005829">
    <property type="term" value="C:cytosol"/>
    <property type="evidence" value="ECO:0007669"/>
    <property type="project" value="TreeGrafter"/>
</dbReference>
<dbReference type="EMBL" id="PKKO01000002">
    <property type="protein sequence ID" value="PKY72934.1"/>
    <property type="molecule type" value="Genomic_DNA"/>
</dbReference>
<comment type="cofactor">
    <cofactor evidence="12">
        <name>Mn(2+)</name>
        <dbReference type="ChEBI" id="CHEBI:29035"/>
    </cofactor>
    <cofactor evidence="12">
        <name>Fe(2+)</name>
        <dbReference type="ChEBI" id="CHEBI:29033"/>
    </cofactor>
    <text evidence="12">Binds 1 Mn(2+) or Fe(2+) ion per subunit.</text>
</comment>
<dbReference type="Gene3D" id="1.10.10.10">
    <property type="entry name" value="Winged helix-like DNA-binding domain superfamily/Winged helix DNA-binding domain"/>
    <property type="match status" value="1"/>
</dbReference>
<dbReference type="Gene3D" id="3.30.1490.190">
    <property type="match status" value="1"/>
</dbReference>
<dbReference type="CDD" id="cd07153">
    <property type="entry name" value="Fur_like"/>
    <property type="match status" value="1"/>
</dbReference>
<keyword evidence="7 11" id="KW-0862">Zinc</keyword>
<dbReference type="InterPro" id="IPR036388">
    <property type="entry name" value="WH-like_DNA-bd_sf"/>
</dbReference>
<dbReference type="GO" id="GO:0000976">
    <property type="term" value="F:transcription cis-regulatory region binding"/>
    <property type="evidence" value="ECO:0007669"/>
    <property type="project" value="TreeGrafter"/>
</dbReference>
<comment type="caution">
    <text evidence="13">The sequence shown here is derived from an EMBL/GenBank/DDBJ whole genome shotgun (WGS) entry which is preliminary data.</text>
</comment>
<organism evidence="13 14">
    <name type="scientific">Winkia neuii</name>
    <dbReference type="NCBI Taxonomy" id="33007"/>
    <lineage>
        <taxon>Bacteria</taxon>
        <taxon>Bacillati</taxon>
        <taxon>Actinomycetota</taxon>
        <taxon>Actinomycetes</taxon>
        <taxon>Actinomycetales</taxon>
        <taxon>Actinomycetaceae</taxon>
        <taxon>Winkia</taxon>
    </lineage>
</organism>
<keyword evidence="4" id="KW-0963">Cytoplasm</keyword>
<dbReference type="GO" id="GO:0008270">
    <property type="term" value="F:zinc ion binding"/>
    <property type="evidence" value="ECO:0007669"/>
    <property type="project" value="TreeGrafter"/>
</dbReference>
<keyword evidence="6 11" id="KW-0479">Metal-binding</keyword>
<dbReference type="PANTHER" id="PTHR33202:SF2">
    <property type="entry name" value="FERRIC UPTAKE REGULATION PROTEIN"/>
    <property type="match status" value="1"/>
</dbReference>
<feature type="binding site" evidence="12">
    <location>
        <position position="78"/>
    </location>
    <ligand>
        <name>Fe cation</name>
        <dbReference type="ChEBI" id="CHEBI:24875"/>
    </ligand>
</feature>
<feature type="binding site" evidence="12">
    <location>
        <position position="99"/>
    </location>
    <ligand>
        <name>Fe cation</name>
        <dbReference type="ChEBI" id="CHEBI:24875"/>
    </ligand>
</feature>
<keyword evidence="12" id="KW-0408">Iron</keyword>